<dbReference type="GO" id="GO:0045004">
    <property type="term" value="P:DNA replication proofreading"/>
    <property type="evidence" value="ECO:0007669"/>
    <property type="project" value="TreeGrafter"/>
</dbReference>
<evidence type="ECO:0000256" key="1">
    <source>
        <dbReference type="ARBA" id="ARBA00025483"/>
    </source>
</evidence>
<comment type="function">
    <text evidence="1">DNA polymerase III is a complex, multichain enzyme responsible for most of the replicative synthesis in bacteria. The epsilon subunit contain the editing function and is a proofreading 3'-5' exonuclease.</text>
</comment>
<dbReference type="GO" id="GO:0003887">
    <property type="term" value="F:DNA-directed DNA polymerase activity"/>
    <property type="evidence" value="ECO:0007669"/>
    <property type="project" value="InterPro"/>
</dbReference>
<evidence type="ECO:0000313" key="5">
    <source>
        <dbReference type="Proteomes" id="UP000064967"/>
    </source>
</evidence>
<feature type="domain" description="Exonuclease" evidence="3">
    <location>
        <begin position="46"/>
        <end position="219"/>
    </location>
</feature>
<dbReference type="GO" id="GO:0005829">
    <property type="term" value="C:cytosol"/>
    <property type="evidence" value="ECO:0007669"/>
    <property type="project" value="TreeGrafter"/>
</dbReference>
<dbReference type="PANTHER" id="PTHR30231">
    <property type="entry name" value="DNA POLYMERASE III SUBUNIT EPSILON"/>
    <property type="match status" value="1"/>
</dbReference>
<dbReference type="PANTHER" id="PTHR30231:SF37">
    <property type="entry name" value="EXODEOXYRIBONUCLEASE 10"/>
    <property type="match status" value="1"/>
</dbReference>
<dbReference type="OrthoDB" id="5497329at2"/>
<reference evidence="4 5" key="1">
    <citation type="submission" date="2015-08" db="EMBL/GenBank/DDBJ databases">
        <authorList>
            <person name="Babu N.S."/>
            <person name="Beckwith C.J."/>
            <person name="Beseler K.G."/>
            <person name="Brison A."/>
            <person name="Carone J.V."/>
            <person name="Caskin T.P."/>
            <person name="Diamond M."/>
            <person name="Durham M.E."/>
            <person name="Foxe J.M."/>
            <person name="Go M."/>
            <person name="Henderson B.A."/>
            <person name="Jones I.B."/>
            <person name="McGettigan J.A."/>
            <person name="Micheletti S.J."/>
            <person name="Nasrallah M.E."/>
            <person name="Ortiz D."/>
            <person name="Piller C.R."/>
            <person name="Privatt S.R."/>
            <person name="Schneider S.L."/>
            <person name="Sharp S."/>
            <person name="Smith T.C."/>
            <person name="Stanton J.D."/>
            <person name="Ullery H.E."/>
            <person name="Wilson R.J."/>
            <person name="Serrano M.G."/>
            <person name="Buck G."/>
            <person name="Lee V."/>
            <person name="Wang Y."/>
            <person name="Carvalho R."/>
            <person name="Voegtly L."/>
            <person name="Shi R."/>
            <person name="Duckworth R."/>
            <person name="Johnson A."/>
            <person name="Loviza R."/>
            <person name="Walstead R."/>
            <person name="Shah Z."/>
            <person name="Kiflezghi M."/>
            <person name="Wade K."/>
            <person name="Ball S.L."/>
            <person name="Bradley K.W."/>
            <person name="Asai D.J."/>
            <person name="Bowman C.A."/>
            <person name="Russell D.A."/>
            <person name="Pope W.H."/>
            <person name="Jacobs-Sera D."/>
            <person name="Hendrix R.W."/>
            <person name="Hatfull G.F."/>
        </authorList>
    </citation>
    <scope>NUCLEOTIDE SEQUENCE [LARGE SCALE GENOMIC DNA]</scope>
    <source>
        <strain evidence="4 5">DSM 27648</strain>
    </source>
</reference>
<dbReference type="EMBL" id="CP012333">
    <property type="protein sequence ID" value="AKU96419.1"/>
    <property type="molecule type" value="Genomic_DNA"/>
</dbReference>
<proteinExistence type="predicted"/>
<dbReference type="GO" id="GO:0003677">
    <property type="term" value="F:DNA binding"/>
    <property type="evidence" value="ECO:0007669"/>
    <property type="project" value="InterPro"/>
</dbReference>
<evidence type="ECO:0000313" key="4">
    <source>
        <dbReference type="EMBL" id="AKU96419.1"/>
    </source>
</evidence>
<dbReference type="KEGG" id="llu:AKJ09_03083"/>
<dbReference type="GO" id="GO:0008408">
    <property type="term" value="F:3'-5' exonuclease activity"/>
    <property type="evidence" value="ECO:0007669"/>
    <property type="project" value="TreeGrafter"/>
</dbReference>
<dbReference type="SUPFAM" id="SSF53098">
    <property type="entry name" value="Ribonuclease H-like"/>
    <property type="match status" value="1"/>
</dbReference>
<dbReference type="AlphaFoldDB" id="A0A0K1PTF9"/>
<name>A0A0K1PTF9_9BACT</name>
<dbReference type="Pfam" id="PF00929">
    <property type="entry name" value="RNase_T"/>
    <property type="match status" value="1"/>
</dbReference>
<protein>
    <submittedName>
        <fullName evidence="4">DNA polymerase III alpha subunit</fullName>
    </submittedName>
</protein>
<dbReference type="RefSeq" id="WP_146647714.1">
    <property type="nucleotide sequence ID" value="NZ_CP012333.1"/>
</dbReference>
<dbReference type="STRING" id="1391654.AKJ09_03083"/>
<dbReference type="Gene3D" id="3.30.420.10">
    <property type="entry name" value="Ribonuclease H-like superfamily/Ribonuclease H"/>
    <property type="match status" value="1"/>
</dbReference>
<dbReference type="CDD" id="cd06127">
    <property type="entry name" value="DEDDh"/>
    <property type="match status" value="1"/>
</dbReference>
<evidence type="ECO:0000256" key="2">
    <source>
        <dbReference type="ARBA" id="ARBA00026073"/>
    </source>
</evidence>
<dbReference type="SMART" id="SM00479">
    <property type="entry name" value="EXOIII"/>
    <property type="match status" value="1"/>
</dbReference>
<gene>
    <name evidence="4" type="ORF">AKJ09_03083</name>
</gene>
<dbReference type="FunFam" id="3.30.420.10:FF:000045">
    <property type="entry name" value="3'-5' exonuclease DinG"/>
    <property type="match status" value="1"/>
</dbReference>
<dbReference type="InterPro" id="IPR036397">
    <property type="entry name" value="RNaseH_sf"/>
</dbReference>
<accession>A0A0K1PTF9</accession>
<dbReference type="InterPro" id="IPR006054">
    <property type="entry name" value="DnaQ"/>
</dbReference>
<dbReference type="InterPro" id="IPR013520">
    <property type="entry name" value="Ribonucl_H"/>
</dbReference>
<comment type="subunit">
    <text evidence="2">DNA polymerase III contains a core (composed of alpha, epsilon and theta chains) that associates with a tau subunit. This core dimerizes to form the POLIII' complex. PolIII' associates with the gamma complex (composed of gamma, delta, delta', psi and chi chains) and with the beta chain to form the complete DNA polymerase III complex.</text>
</comment>
<sequence>MTRSLGDGCGCFPTGRHYPGIAHLLKTTVRGLAEGIAADTPWQEIEIALLDVETTGRDASVDRVVEVGIVVGKGGEIVAKYNWLIHPSIPIPAEVSAIHHITDDMVADKPRFEAVASEIAAALRGRVPAAYNAPFDRAFMMSEFSRAKFDTAGVPGLTRDVEWLDPLIWARDIQSDEKSRALGDVAARLGISLENAHRAEDDAEAALRVLFALGRDPRMPRAYGALVQEQRRIGQAQADARRHWRS</sequence>
<organism evidence="4 5">
    <name type="scientific">Labilithrix luteola</name>
    <dbReference type="NCBI Taxonomy" id="1391654"/>
    <lineage>
        <taxon>Bacteria</taxon>
        <taxon>Pseudomonadati</taxon>
        <taxon>Myxococcota</taxon>
        <taxon>Polyangia</taxon>
        <taxon>Polyangiales</taxon>
        <taxon>Labilitrichaceae</taxon>
        <taxon>Labilithrix</taxon>
    </lineage>
</organism>
<dbReference type="InterPro" id="IPR012337">
    <property type="entry name" value="RNaseH-like_sf"/>
</dbReference>
<evidence type="ECO:0000259" key="3">
    <source>
        <dbReference type="SMART" id="SM00479"/>
    </source>
</evidence>
<keyword evidence="5" id="KW-1185">Reference proteome</keyword>
<dbReference type="Proteomes" id="UP000064967">
    <property type="component" value="Chromosome"/>
</dbReference>
<dbReference type="NCBIfam" id="TIGR00573">
    <property type="entry name" value="dnaq"/>
    <property type="match status" value="1"/>
</dbReference>